<organism evidence="1">
    <name type="scientific">marine metagenome</name>
    <dbReference type="NCBI Taxonomy" id="408172"/>
    <lineage>
        <taxon>unclassified sequences</taxon>
        <taxon>metagenomes</taxon>
        <taxon>ecological metagenomes</taxon>
    </lineage>
</organism>
<protein>
    <submittedName>
        <fullName evidence="1">Uncharacterized protein</fullName>
    </submittedName>
</protein>
<dbReference type="EMBL" id="UINC01188891">
    <property type="protein sequence ID" value="SVE02322.1"/>
    <property type="molecule type" value="Genomic_DNA"/>
</dbReference>
<evidence type="ECO:0000313" key="1">
    <source>
        <dbReference type="EMBL" id="SVE02322.1"/>
    </source>
</evidence>
<name>A0A383A3J8_9ZZZZ</name>
<sequence>MVQQAIRVKTDPDPYEAFRLAQA</sequence>
<reference evidence="1" key="1">
    <citation type="submission" date="2018-05" db="EMBL/GenBank/DDBJ databases">
        <authorList>
            <person name="Lanie J.A."/>
            <person name="Ng W.-L."/>
            <person name="Kazmierczak K.M."/>
            <person name="Andrzejewski T.M."/>
            <person name="Davidsen T.M."/>
            <person name="Wayne K.J."/>
            <person name="Tettelin H."/>
            <person name="Glass J.I."/>
            <person name="Rusch D."/>
            <person name="Podicherti R."/>
            <person name="Tsui H.-C.T."/>
            <person name="Winkler M.E."/>
        </authorList>
    </citation>
    <scope>NUCLEOTIDE SEQUENCE</scope>
</reference>
<gene>
    <name evidence="1" type="ORF">METZ01_LOCUS455176</name>
</gene>
<proteinExistence type="predicted"/>
<accession>A0A383A3J8</accession>
<feature type="non-terminal residue" evidence="1">
    <location>
        <position position="23"/>
    </location>
</feature>
<dbReference type="AlphaFoldDB" id="A0A383A3J8"/>